<evidence type="ECO:0000313" key="1">
    <source>
        <dbReference type="EMBL" id="CAH0040096.1"/>
    </source>
</evidence>
<dbReference type="AlphaFoldDB" id="A0A9N9W145"/>
<evidence type="ECO:0000313" key="2">
    <source>
        <dbReference type="Proteomes" id="UP000696573"/>
    </source>
</evidence>
<dbReference type="Proteomes" id="UP000696573">
    <property type="component" value="Unassembled WGS sequence"/>
</dbReference>
<accession>A0A9N9W145</accession>
<keyword evidence="2" id="KW-1185">Reference proteome</keyword>
<sequence>MVEPVAIGFASWAAICATVNTVNIVKGWVSELRAFVRDVREVNQIMLQMENEYTTIQAEVQLWLKMWDVDQNVSRRRLLALWGKTSGTITQQMRTVQVLLQEIEQRLRKFREALALKSTSQSKRLQKSVKFVSSAGPKIIRKLESTRTTMAVVRRLSKDAFQINNQRLVQGDIILRPELESVTWNHLFQDIYESRLASKGLYEICYTARKKFIPDDLDLNIDILRQRLERLIDQDRRSLPLHYHFLLTWKSEISELLVEGPRRSHGGSNPDEFTNNG</sequence>
<dbReference type="EMBL" id="CABFNQ020000762">
    <property type="protein sequence ID" value="CAH0040096.1"/>
    <property type="molecule type" value="Genomic_DNA"/>
</dbReference>
<dbReference type="OrthoDB" id="5374070at2759"/>
<reference evidence="1" key="1">
    <citation type="submission" date="2021-10" db="EMBL/GenBank/DDBJ databases">
        <authorList>
            <person name="Piombo E."/>
        </authorList>
    </citation>
    <scope>NUCLEOTIDE SEQUENCE</scope>
</reference>
<comment type="caution">
    <text evidence="1">The sequence shown here is derived from an EMBL/GenBank/DDBJ whole genome shotgun (WGS) entry which is preliminary data.</text>
</comment>
<name>A0A9N9W145_9HYPO</name>
<gene>
    <name evidence="1" type="ORF">CRHIZ90672A_00005815</name>
</gene>
<proteinExistence type="predicted"/>
<organism evidence="1 2">
    <name type="scientific">Clonostachys rhizophaga</name>
    <dbReference type="NCBI Taxonomy" id="160324"/>
    <lineage>
        <taxon>Eukaryota</taxon>
        <taxon>Fungi</taxon>
        <taxon>Dikarya</taxon>
        <taxon>Ascomycota</taxon>
        <taxon>Pezizomycotina</taxon>
        <taxon>Sordariomycetes</taxon>
        <taxon>Hypocreomycetidae</taxon>
        <taxon>Hypocreales</taxon>
        <taxon>Bionectriaceae</taxon>
        <taxon>Clonostachys</taxon>
    </lineage>
</organism>
<protein>
    <submittedName>
        <fullName evidence="1">Uncharacterized protein</fullName>
    </submittedName>
</protein>